<dbReference type="PANTHER" id="PTHR30153">
    <property type="entry name" value="REPLICATIVE DNA HELICASE DNAB"/>
    <property type="match status" value="1"/>
</dbReference>
<dbReference type="SUPFAM" id="SSF52200">
    <property type="entry name" value="Toll/Interleukin receptor TIR domain"/>
    <property type="match status" value="1"/>
</dbReference>
<gene>
    <name evidence="4" type="ORF">NLU14_20740</name>
</gene>
<dbReference type="Pfam" id="PF03796">
    <property type="entry name" value="DnaB_C"/>
    <property type="match status" value="1"/>
</dbReference>
<dbReference type="Gene3D" id="3.40.50.10140">
    <property type="entry name" value="Toll/interleukin-1 receptor homology (TIR) domain"/>
    <property type="match status" value="1"/>
</dbReference>
<evidence type="ECO:0000256" key="1">
    <source>
        <dbReference type="ARBA" id="ARBA00022515"/>
    </source>
</evidence>
<feature type="domain" description="SF4 helicase" evidence="3">
    <location>
        <begin position="186"/>
        <end position="447"/>
    </location>
</feature>
<dbReference type="InterPro" id="IPR003593">
    <property type="entry name" value="AAA+_ATPase"/>
</dbReference>
<sequence length="447" mass="50473">MEISSGVSIFYSYSHKDERFCETLRAHLSVLERKEVISSWYDRKIKPGQLWQREIDTNIKRADIIVLLVSADFVASDYCYQEELQIAMERHEANQAIVVPVVVRPVDFSETPFSKIQALPKDAYPITKWNDEDEAWINVVEGIKSAINEVRFLKKRGGSDEGFRSINHYLVRELDSLEGAFEADGSNATNRGLSTGLFDLDRVTDGLHKSDFIAIAGRPGMGKTDLALKIACNAVIAEKKSVGYFSLNLPVDRLMRKMLSALGRLPVHKLFRGDLEEDDWPRLTSAVSLLKDLPLYIDDNISLSIDELRNRAIKTKEDKNVELIIVDSLQHMDFNSEHATPESISKVISRLARELKIPIIATTTISRDVEGRPNKRPLTRDLGAWRCLEEDADTMIFVYRDEVYNEDSVDNGVTELIVAKNSSASSIGTVKVFYTPGTCSFDNFLDD</sequence>
<protein>
    <submittedName>
        <fullName evidence="4">TIR domain-containing protein</fullName>
    </submittedName>
</protein>
<keyword evidence="5" id="KW-1185">Reference proteome</keyword>
<reference evidence="4" key="1">
    <citation type="submission" date="2022-07" db="EMBL/GenBank/DDBJ databases">
        <title>Marinobacter iranensis a new bacterium isolate from a hipersaline lake in Iran.</title>
        <authorList>
            <person name="Mohammad A.M.A."/>
            <person name="Cristina S.-P."/>
            <person name="Antonio V."/>
        </authorList>
    </citation>
    <scope>NUCLEOTIDE SEQUENCE</scope>
    <source>
        <strain evidence="4">71-i</strain>
    </source>
</reference>
<dbReference type="PANTHER" id="PTHR30153:SF2">
    <property type="entry name" value="REPLICATIVE DNA HELICASE"/>
    <property type="match status" value="1"/>
</dbReference>
<dbReference type="InterPro" id="IPR027417">
    <property type="entry name" value="P-loop_NTPase"/>
</dbReference>
<dbReference type="InterPro" id="IPR035897">
    <property type="entry name" value="Toll_tir_struct_dom_sf"/>
</dbReference>
<dbReference type="SUPFAM" id="SSF52540">
    <property type="entry name" value="P-loop containing nucleoside triphosphate hydrolases"/>
    <property type="match status" value="1"/>
</dbReference>
<dbReference type="PROSITE" id="PS50104">
    <property type="entry name" value="TIR"/>
    <property type="match status" value="1"/>
</dbReference>
<feature type="domain" description="TIR" evidence="2">
    <location>
        <begin position="5"/>
        <end position="147"/>
    </location>
</feature>
<comment type="caution">
    <text evidence="4">The sequence shown here is derived from an EMBL/GenBank/DDBJ whole genome shotgun (WGS) entry which is preliminary data.</text>
</comment>
<dbReference type="SMART" id="SM00255">
    <property type="entry name" value="TIR"/>
    <property type="match status" value="1"/>
</dbReference>
<dbReference type="InterPro" id="IPR007694">
    <property type="entry name" value="DNA_helicase_DnaB-like_C"/>
</dbReference>
<proteinExistence type="predicted"/>
<keyword evidence="1" id="KW-0639">Primosome</keyword>
<evidence type="ECO:0000259" key="3">
    <source>
        <dbReference type="PROSITE" id="PS51199"/>
    </source>
</evidence>
<evidence type="ECO:0000313" key="4">
    <source>
        <dbReference type="EMBL" id="MDF0752660.1"/>
    </source>
</evidence>
<dbReference type="Pfam" id="PF13676">
    <property type="entry name" value="TIR_2"/>
    <property type="match status" value="1"/>
</dbReference>
<accession>A0ABT5YG36</accession>
<organism evidence="4 5">
    <name type="scientific">Marinobacter iranensis</name>
    <dbReference type="NCBI Taxonomy" id="2962607"/>
    <lineage>
        <taxon>Bacteria</taxon>
        <taxon>Pseudomonadati</taxon>
        <taxon>Pseudomonadota</taxon>
        <taxon>Gammaproteobacteria</taxon>
        <taxon>Pseudomonadales</taxon>
        <taxon>Marinobacteraceae</taxon>
        <taxon>Marinobacter</taxon>
    </lineage>
</organism>
<dbReference type="RefSeq" id="WP_275710197.1">
    <property type="nucleotide sequence ID" value="NZ_JANCMW010000019.1"/>
</dbReference>
<dbReference type="Proteomes" id="UP001143391">
    <property type="component" value="Unassembled WGS sequence"/>
</dbReference>
<dbReference type="InterPro" id="IPR000157">
    <property type="entry name" value="TIR_dom"/>
</dbReference>
<dbReference type="EMBL" id="JANCMW010000019">
    <property type="protein sequence ID" value="MDF0752660.1"/>
    <property type="molecule type" value="Genomic_DNA"/>
</dbReference>
<dbReference type="PROSITE" id="PS51199">
    <property type="entry name" value="SF4_HELICASE"/>
    <property type="match status" value="1"/>
</dbReference>
<evidence type="ECO:0000313" key="5">
    <source>
        <dbReference type="Proteomes" id="UP001143391"/>
    </source>
</evidence>
<evidence type="ECO:0000259" key="2">
    <source>
        <dbReference type="PROSITE" id="PS50104"/>
    </source>
</evidence>
<dbReference type="SMART" id="SM00382">
    <property type="entry name" value="AAA"/>
    <property type="match status" value="1"/>
</dbReference>
<name>A0ABT5YG36_9GAMM</name>
<dbReference type="Gene3D" id="3.40.50.300">
    <property type="entry name" value="P-loop containing nucleotide triphosphate hydrolases"/>
    <property type="match status" value="1"/>
</dbReference>